<dbReference type="EMBL" id="AZBU02000010">
    <property type="protein sequence ID" value="TKR63273.1"/>
    <property type="molecule type" value="Genomic_DNA"/>
</dbReference>
<evidence type="ECO:0000313" key="2">
    <source>
        <dbReference type="Proteomes" id="UP000298663"/>
    </source>
</evidence>
<sequence>MQNIAEEEIRSWLCTVKWTTALAVCFLARVNRNGLLKFMRSMIWKSGPNAELSITDAARAGQDLHPRQTTDVAELYVPDTERGGPPPQGTYIRVRRSSRLRSVPYYDQNIPGMAFPLLHTRGKKGYAISQRQRLLDLWQSPSFCLLVSTSGFLLFWPAPLGTLSCEFHGLRNRREMIFCWSNNFAKQ</sequence>
<proteinExistence type="predicted"/>
<dbReference type="AlphaFoldDB" id="A0A4U5M4B1"/>
<evidence type="ECO:0000313" key="1">
    <source>
        <dbReference type="EMBL" id="TKR63273.1"/>
    </source>
</evidence>
<name>A0A4U5M4B1_STECR</name>
<accession>A0A4U5M4B1</accession>
<protein>
    <submittedName>
        <fullName evidence="1">Uncharacterized protein</fullName>
    </submittedName>
</protein>
<comment type="caution">
    <text evidence="1">The sequence shown here is derived from an EMBL/GenBank/DDBJ whole genome shotgun (WGS) entry which is preliminary data.</text>
</comment>
<organism evidence="1 2">
    <name type="scientific">Steinernema carpocapsae</name>
    <name type="common">Entomopathogenic nematode</name>
    <dbReference type="NCBI Taxonomy" id="34508"/>
    <lineage>
        <taxon>Eukaryota</taxon>
        <taxon>Metazoa</taxon>
        <taxon>Ecdysozoa</taxon>
        <taxon>Nematoda</taxon>
        <taxon>Chromadorea</taxon>
        <taxon>Rhabditida</taxon>
        <taxon>Tylenchina</taxon>
        <taxon>Panagrolaimomorpha</taxon>
        <taxon>Strongyloidoidea</taxon>
        <taxon>Steinernematidae</taxon>
        <taxon>Steinernema</taxon>
    </lineage>
</organism>
<keyword evidence="2" id="KW-1185">Reference proteome</keyword>
<reference evidence="1 2" key="1">
    <citation type="journal article" date="2015" name="Genome Biol.">
        <title>Comparative genomics of Steinernema reveals deeply conserved gene regulatory networks.</title>
        <authorList>
            <person name="Dillman A.R."/>
            <person name="Macchietto M."/>
            <person name="Porter C.F."/>
            <person name="Rogers A."/>
            <person name="Williams B."/>
            <person name="Antoshechkin I."/>
            <person name="Lee M.M."/>
            <person name="Goodwin Z."/>
            <person name="Lu X."/>
            <person name="Lewis E.E."/>
            <person name="Goodrich-Blair H."/>
            <person name="Stock S.P."/>
            <person name="Adams B.J."/>
            <person name="Sternberg P.W."/>
            <person name="Mortazavi A."/>
        </authorList>
    </citation>
    <scope>NUCLEOTIDE SEQUENCE [LARGE SCALE GENOMIC DNA]</scope>
    <source>
        <strain evidence="1 2">ALL</strain>
    </source>
</reference>
<dbReference type="Proteomes" id="UP000298663">
    <property type="component" value="Unassembled WGS sequence"/>
</dbReference>
<gene>
    <name evidence="1" type="ORF">L596_027121</name>
</gene>
<reference evidence="1 2" key="2">
    <citation type="journal article" date="2019" name="G3 (Bethesda)">
        <title>Hybrid Assembly of the Genome of the Entomopathogenic Nematode Steinernema carpocapsae Identifies the X-Chromosome.</title>
        <authorList>
            <person name="Serra L."/>
            <person name="Macchietto M."/>
            <person name="Macias-Munoz A."/>
            <person name="McGill C.J."/>
            <person name="Rodriguez I.M."/>
            <person name="Rodriguez B."/>
            <person name="Murad R."/>
            <person name="Mortazavi A."/>
        </authorList>
    </citation>
    <scope>NUCLEOTIDE SEQUENCE [LARGE SCALE GENOMIC DNA]</scope>
    <source>
        <strain evidence="1 2">ALL</strain>
    </source>
</reference>